<accession>A0AAD7A2D0</accession>
<name>A0AAD7A2D0_9AGAR</name>
<dbReference type="EMBL" id="JARIHO010000018">
    <property type="protein sequence ID" value="KAJ7348172.1"/>
    <property type="molecule type" value="Genomic_DNA"/>
</dbReference>
<evidence type="ECO:0000313" key="1">
    <source>
        <dbReference type="EMBL" id="KAJ7348172.1"/>
    </source>
</evidence>
<comment type="caution">
    <text evidence="1">The sequence shown here is derived from an EMBL/GenBank/DDBJ whole genome shotgun (WGS) entry which is preliminary data.</text>
</comment>
<gene>
    <name evidence="1" type="ORF">DFH08DRAFT_698724</name>
</gene>
<keyword evidence="2" id="KW-1185">Reference proteome</keyword>
<proteinExistence type="predicted"/>
<reference evidence="1" key="1">
    <citation type="submission" date="2023-03" db="EMBL/GenBank/DDBJ databases">
        <title>Massive genome expansion in bonnet fungi (Mycena s.s.) driven by repeated elements and novel gene families across ecological guilds.</title>
        <authorList>
            <consortium name="Lawrence Berkeley National Laboratory"/>
            <person name="Harder C.B."/>
            <person name="Miyauchi S."/>
            <person name="Viragh M."/>
            <person name="Kuo A."/>
            <person name="Thoen E."/>
            <person name="Andreopoulos B."/>
            <person name="Lu D."/>
            <person name="Skrede I."/>
            <person name="Drula E."/>
            <person name="Henrissat B."/>
            <person name="Morin E."/>
            <person name="Kohler A."/>
            <person name="Barry K."/>
            <person name="LaButti K."/>
            <person name="Morin E."/>
            <person name="Salamov A."/>
            <person name="Lipzen A."/>
            <person name="Mereny Z."/>
            <person name="Hegedus B."/>
            <person name="Baldrian P."/>
            <person name="Stursova M."/>
            <person name="Weitz H."/>
            <person name="Taylor A."/>
            <person name="Grigoriev I.V."/>
            <person name="Nagy L.G."/>
            <person name="Martin F."/>
            <person name="Kauserud H."/>
        </authorList>
    </citation>
    <scope>NUCLEOTIDE SEQUENCE</scope>
    <source>
        <strain evidence="1">CBHHK002</strain>
    </source>
</reference>
<dbReference type="AlphaFoldDB" id="A0AAD7A2D0"/>
<organism evidence="1 2">
    <name type="scientific">Mycena albidolilacea</name>
    <dbReference type="NCBI Taxonomy" id="1033008"/>
    <lineage>
        <taxon>Eukaryota</taxon>
        <taxon>Fungi</taxon>
        <taxon>Dikarya</taxon>
        <taxon>Basidiomycota</taxon>
        <taxon>Agaricomycotina</taxon>
        <taxon>Agaricomycetes</taxon>
        <taxon>Agaricomycetidae</taxon>
        <taxon>Agaricales</taxon>
        <taxon>Marasmiineae</taxon>
        <taxon>Mycenaceae</taxon>
        <taxon>Mycena</taxon>
    </lineage>
</organism>
<dbReference type="Proteomes" id="UP001218218">
    <property type="component" value="Unassembled WGS sequence"/>
</dbReference>
<evidence type="ECO:0000313" key="2">
    <source>
        <dbReference type="Proteomes" id="UP001218218"/>
    </source>
</evidence>
<sequence>MPVASLLVQNGVFPASPTKVQTGISIDLLGIYRALFERSCDAVTALASALQSIYQRFGFPVHAQRVRCCVYT</sequence>
<protein>
    <submittedName>
        <fullName evidence="1">Uncharacterized protein</fullName>
    </submittedName>
</protein>